<sequence>GPPSVQIPGLVYVVTGGCGFLGSHLVQVLLEQEPALRELRVFDVRLDPSLVSWGMGGAQASGWGPGIREGPRRAGGAQASGTQARRRGPGVRGPQAPGPRRAVRRWRGAAAW</sequence>
<reference evidence="3" key="2">
    <citation type="submission" date="2025-09" db="UniProtKB">
        <authorList>
            <consortium name="Ensembl"/>
        </authorList>
    </citation>
    <scope>IDENTIFICATION</scope>
</reference>
<evidence type="ECO:0000256" key="1">
    <source>
        <dbReference type="SAM" id="MobiDB-lite"/>
    </source>
</evidence>
<dbReference type="Pfam" id="PF01073">
    <property type="entry name" value="3Beta_HSD"/>
    <property type="match status" value="1"/>
</dbReference>
<dbReference type="InterPro" id="IPR002225">
    <property type="entry name" value="3Beta_OHSteriod_DH/Estase"/>
</dbReference>
<feature type="domain" description="3-beta hydroxysteroid dehydrogenase/isomerase" evidence="2">
    <location>
        <begin position="13"/>
        <end position="50"/>
    </location>
</feature>
<evidence type="ECO:0000259" key="2">
    <source>
        <dbReference type="Pfam" id="PF01073"/>
    </source>
</evidence>
<feature type="compositionally biased region" description="Basic residues" evidence="1">
    <location>
        <begin position="101"/>
        <end position="112"/>
    </location>
</feature>
<feature type="compositionally biased region" description="Gly residues" evidence="1">
    <location>
        <begin position="58"/>
        <end position="67"/>
    </location>
</feature>
<evidence type="ECO:0000313" key="3">
    <source>
        <dbReference type="Ensembl" id="ENSAOWP00000008206.1"/>
    </source>
</evidence>
<accession>A0A8B9PDV1</accession>
<dbReference type="GO" id="GO:0016616">
    <property type="term" value="F:oxidoreductase activity, acting on the CH-OH group of donors, NAD or NADP as acceptor"/>
    <property type="evidence" value="ECO:0007669"/>
    <property type="project" value="InterPro"/>
</dbReference>
<dbReference type="Ensembl" id="ENSAOWT00000009287.1">
    <property type="protein sequence ID" value="ENSAOWP00000008206.1"/>
    <property type="gene ID" value="ENSAOWG00000005623.1"/>
</dbReference>
<organism evidence="3 4">
    <name type="scientific">Apteryx owenii</name>
    <name type="common">Little spotted kiwi</name>
    <dbReference type="NCBI Taxonomy" id="8824"/>
    <lineage>
        <taxon>Eukaryota</taxon>
        <taxon>Metazoa</taxon>
        <taxon>Chordata</taxon>
        <taxon>Craniata</taxon>
        <taxon>Vertebrata</taxon>
        <taxon>Euteleostomi</taxon>
        <taxon>Archelosauria</taxon>
        <taxon>Archosauria</taxon>
        <taxon>Dinosauria</taxon>
        <taxon>Saurischia</taxon>
        <taxon>Theropoda</taxon>
        <taxon>Coelurosauria</taxon>
        <taxon>Aves</taxon>
        <taxon>Palaeognathae</taxon>
        <taxon>Apterygiformes</taxon>
        <taxon>Apterygidae</taxon>
        <taxon>Apteryx</taxon>
    </lineage>
</organism>
<dbReference type="GO" id="GO:0006694">
    <property type="term" value="P:steroid biosynthetic process"/>
    <property type="evidence" value="ECO:0007669"/>
    <property type="project" value="InterPro"/>
</dbReference>
<proteinExistence type="predicted"/>
<dbReference type="SUPFAM" id="SSF51735">
    <property type="entry name" value="NAD(P)-binding Rossmann-fold domains"/>
    <property type="match status" value="1"/>
</dbReference>
<dbReference type="AlphaFoldDB" id="A0A8B9PDV1"/>
<dbReference type="Gene3D" id="3.40.50.720">
    <property type="entry name" value="NAD(P)-binding Rossmann-like Domain"/>
    <property type="match status" value="1"/>
</dbReference>
<feature type="region of interest" description="Disordered" evidence="1">
    <location>
        <begin position="58"/>
        <end position="112"/>
    </location>
</feature>
<protein>
    <recommendedName>
        <fullName evidence="2">3-beta hydroxysteroid dehydrogenase/isomerase domain-containing protein</fullName>
    </recommendedName>
</protein>
<evidence type="ECO:0000313" key="4">
    <source>
        <dbReference type="Proteomes" id="UP000694424"/>
    </source>
</evidence>
<keyword evidence="4" id="KW-1185">Reference proteome</keyword>
<reference evidence="3" key="1">
    <citation type="submission" date="2025-08" db="UniProtKB">
        <authorList>
            <consortium name="Ensembl"/>
        </authorList>
    </citation>
    <scope>IDENTIFICATION</scope>
</reference>
<name>A0A8B9PDV1_APTOW</name>
<dbReference type="Proteomes" id="UP000694424">
    <property type="component" value="Unplaced"/>
</dbReference>
<dbReference type="InterPro" id="IPR036291">
    <property type="entry name" value="NAD(P)-bd_dom_sf"/>
</dbReference>